<dbReference type="Proteomes" id="UP000515860">
    <property type="component" value="Chromosome"/>
</dbReference>
<dbReference type="Pfam" id="PF14574">
    <property type="entry name" value="RACo_C_ter"/>
    <property type="match status" value="1"/>
</dbReference>
<protein>
    <submittedName>
        <fullName evidence="4">DUF4445 domain-containing protein</fullName>
    </submittedName>
</protein>
<feature type="domain" description="RACo C-terminal" evidence="1">
    <location>
        <begin position="247"/>
        <end position="505"/>
    </location>
</feature>
<evidence type="ECO:0000259" key="2">
    <source>
        <dbReference type="Pfam" id="PF17650"/>
    </source>
</evidence>
<dbReference type="EMBL" id="CP060635">
    <property type="protein sequence ID" value="QNM07716.1"/>
    <property type="molecule type" value="Genomic_DNA"/>
</dbReference>
<dbReference type="PANTHER" id="PTHR42895">
    <property type="entry name" value="IRON-SULFUR CLUSTER-BINDING PROTEIN-RELATED"/>
    <property type="match status" value="1"/>
</dbReference>
<dbReference type="InterPro" id="IPR042259">
    <property type="entry name" value="Raco-like_middle_sf"/>
</dbReference>
<keyword evidence="5" id="KW-1185">Reference proteome</keyword>
<name>A0A7G9GA84_9FIRM</name>
<proteinExistence type="predicted"/>
<organism evidence="4 5">
    <name type="scientific">Wansuia hejianensis</name>
    <dbReference type="NCBI Taxonomy" id="2763667"/>
    <lineage>
        <taxon>Bacteria</taxon>
        <taxon>Bacillati</taxon>
        <taxon>Bacillota</taxon>
        <taxon>Clostridia</taxon>
        <taxon>Lachnospirales</taxon>
        <taxon>Lachnospiraceae</taxon>
        <taxon>Wansuia</taxon>
    </lineage>
</organism>
<dbReference type="PANTHER" id="PTHR42895:SF1">
    <property type="entry name" value="IRON-SULFUR CLUSTER PROTEIN"/>
    <property type="match status" value="1"/>
</dbReference>
<dbReference type="InterPro" id="IPR027980">
    <property type="entry name" value="RACo_C"/>
</dbReference>
<dbReference type="Gene3D" id="3.30.420.480">
    <property type="entry name" value="Domain of unknown function (DUF4445)"/>
    <property type="match status" value="1"/>
</dbReference>
<evidence type="ECO:0000259" key="3">
    <source>
        <dbReference type="Pfam" id="PF17651"/>
    </source>
</evidence>
<dbReference type="InterPro" id="IPR052911">
    <property type="entry name" value="Corrinoid_activation_enz"/>
</dbReference>
<gene>
    <name evidence="4" type="ORF">H9Q79_12410</name>
</gene>
<dbReference type="KEGG" id="whj:H9Q79_12410"/>
<accession>A0A7G9GA84</accession>
<dbReference type="RefSeq" id="WP_249328410.1">
    <property type="nucleotide sequence ID" value="NZ_CP060635.1"/>
</dbReference>
<evidence type="ECO:0000313" key="5">
    <source>
        <dbReference type="Proteomes" id="UP000515860"/>
    </source>
</evidence>
<dbReference type="Pfam" id="PF17650">
    <property type="entry name" value="RACo_linker"/>
    <property type="match status" value="1"/>
</dbReference>
<sequence>MRFCEKIYLTLLPPTEEDPKSDRLRLLDALAALKYSPVEIPLQVLQRLHTSCLEGHYQITVTLVYREKDWVATDVEPGDTRSSHYGIAVDYGSTTIVMQLVDLNTGNVVAQDSEKNGQIQYGTDILTRITYAMEDSSHTEDLHRATIETFRLLLRRMAQETGIPAESCPLMIISGNTTMIHFLLQLDARTVFFAPYAPVTLAPGWFFGSELELGFSGVAYIIPAASNYIGGDIVSGLLNLDFCRDDEVKLFFDIGTNGELVIGSREWLLAGAGAAGPALEGYISRYGVRAQNGAIDTVHIQDGKLSFTTIGNQKPVGICGSGIIDLLAQMRIQGWINIAGTFNPDASSRITYLPEEDQYAVIYADAGESALGEPLYFSQMDISQYLDTKAAAHTMIDCILEYAGCSGSEIARCYLSGAFAAHSNLESAITIGVFPDLPRERYVCIANASLDGARALLLDRSRLKDIRYFTETLYCVQFASIPDFIIRMQAAKFIPHTDMKRYPSVMKRLGKNE</sequence>
<dbReference type="Pfam" id="PF17651">
    <property type="entry name" value="Raco_middle"/>
    <property type="match status" value="1"/>
</dbReference>
<dbReference type="AlphaFoldDB" id="A0A7G9GA84"/>
<dbReference type="InterPro" id="IPR041414">
    <property type="entry name" value="Raco-like_middle"/>
</dbReference>
<dbReference type="InterPro" id="IPR040506">
    <property type="entry name" value="RACo_linker"/>
</dbReference>
<dbReference type="Gene3D" id="3.10.20.880">
    <property type="match status" value="1"/>
</dbReference>
<feature type="domain" description="RACo-like middle region" evidence="3">
    <location>
        <begin position="85"/>
        <end position="242"/>
    </location>
</feature>
<evidence type="ECO:0000259" key="1">
    <source>
        <dbReference type="Pfam" id="PF14574"/>
    </source>
</evidence>
<evidence type="ECO:0000313" key="4">
    <source>
        <dbReference type="EMBL" id="QNM07716.1"/>
    </source>
</evidence>
<reference evidence="4 5" key="1">
    <citation type="submission" date="2020-08" db="EMBL/GenBank/DDBJ databases">
        <authorList>
            <person name="Liu C."/>
            <person name="Sun Q."/>
        </authorList>
    </citation>
    <scope>NUCLEOTIDE SEQUENCE [LARGE SCALE GENOMIC DNA]</scope>
    <source>
        <strain evidence="4 5">NSJ-29</strain>
    </source>
</reference>
<feature type="domain" description="RACo linker region" evidence="2">
    <location>
        <begin position="5"/>
        <end position="81"/>
    </location>
</feature>